<gene>
    <name evidence="1" type="ORF">HPB47_016856</name>
</gene>
<accession>A0AC60QPV1</accession>
<evidence type="ECO:0000313" key="1">
    <source>
        <dbReference type="EMBL" id="KAG0438819.1"/>
    </source>
</evidence>
<dbReference type="EMBL" id="JABSTQ010005662">
    <property type="protein sequence ID" value="KAG0438819.1"/>
    <property type="molecule type" value="Genomic_DNA"/>
</dbReference>
<organism evidence="1 2">
    <name type="scientific">Ixodes persulcatus</name>
    <name type="common">Taiga tick</name>
    <dbReference type="NCBI Taxonomy" id="34615"/>
    <lineage>
        <taxon>Eukaryota</taxon>
        <taxon>Metazoa</taxon>
        <taxon>Ecdysozoa</taxon>
        <taxon>Arthropoda</taxon>
        <taxon>Chelicerata</taxon>
        <taxon>Arachnida</taxon>
        <taxon>Acari</taxon>
        <taxon>Parasitiformes</taxon>
        <taxon>Ixodida</taxon>
        <taxon>Ixodoidea</taxon>
        <taxon>Ixodidae</taxon>
        <taxon>Ixodinae</taxon>
        <taxon>Ixodes</taxon>
    </lineage>
</organism>
<reference evidence="1 2" key="1">
    <citation type="journal article" date="2020" name="Cell">
        <title>Large-Scale Comparative Analyses of Tick Genomes Elucidate Their Genetic Diversity and Vector Capacities.</title>
        <authorList>
            <consortium name="Tick Genome and Microbiome Consortium (TIGMIC)"/>
            <person name="Jia N."/>
            <person name="Wang J."/>
            <person name="Shi W."/>
            <person name="Du L."/>
            <person name="Sun Y."/>
            <person name="Zhan W."/>
            <person name="Jiang J.F."/>
            <person name="Wang Q."/>
            <person name="Zhang B."/>
            <person name="Ji P."/>
            <person name="Bell-Sakyi L."/>
            <person name="Cui X.M."/>
            <person name="Yuan T.T."/>
            <person name="Jiang B.G."/>
            <person name="Yang W.F."/>
            <person name="Lam T.T."/>
            <person name="Chang Q.C."/>
            <person name="Ding S.J."/>
            <person name="Wang X.J."/>
            <person name="Zhu J.G."/>
            <person name="Ruan X.D."/>
            <person name="Zhao L."/>
            <person name="Wei J.T."/>
            <person name="Ye R.Z."/>
            <person name="Que T.C."/>
            <person name="Du C.H."/>
            <person name="Zhou Y.H."/>
            <person name="Cheng J.X."/>
            <person name="Dai P.F."/>
            <person name="Guo W.B."/>
            <person name="Han X.H."/>
            <person name="Huang E.J."/>
            <person name="Li L.F."/>
            <person name="Wei W."/>
            <person name="Gao Y.C."/>
            <person name="Liu J.Z."/>
            <person name="Shao H.Z."/>
            <person name="Wang X."/>
            <person name="Wang C.C."/>
            <person name="Yang T.C."/>
            <person name="Huo Q.B."/>
            <person name="Li W."/>
            <person name="Chen H.Y."/>
            <person name="Chen S.E."/>
            <person name="Zhou L.G."/>
            <person name="Ni X.B."/>
            <person name="Tian J.H."/>
            <person name="Sheng Y."/>
            <person name="Liu T."/>
            <person name="Pan Y.S."/>
            <person name="Xia L.Y."/>
            <person name="Li J."/>
            <person name="Zhao F."/>
            <person name="Cao W.C."/>
        </authorList>
    </citation>
    <scope>NUCLEOTIDE SEQUENCE [LARGE SCALE GENOMIC DNA]</scope>
    <source>
        <strain evidence="1">Iper-2018</strain>
    </source>
</reference>
<proteinExistence type="predicted"/>
<evidence type="ECO:0000313" key="2">
    <source>
        <dbReference type="Proteomes" id="UP000805193"/>
    </source>
</evidence>
<sequence>DIADHLEMRYKAENATSVFSSRRQQRSATGVRFQLLAYHDLNLMATLMGLDSTFSEKPHYGSIVLFEVTTPSEEEPEIRVLYRNGTQEGSFCYRVMSLATEREGSDPERGASSSDLSPLSSMGPRALHWVGSTRKPGPGPARGSDPGQLLLVVSLPAELPEASFSPYIITASKKTPRFSHYRGSAFADADFGEEDTV</sequence>
<keyword evidence="2" id="KW-1185">Reference proteome</keyword>
<name>A0AC60QPV1_IXOPE</name>
<dbReference type="Proteomes" id="UP000805193">
    <property type="component" value="Unassembled WGS sequence"/>
</dbReference>
<protein>
    <submittedName>
        <fullName evidence="1">Uncharacterized protein</fullName>
    </submittedName>
</protein>
<comment type="caution">
    <text evidence="1">The sequence shown here is derived from an EMBL/GenBank/DDBJ whole genome shotgun (WGS) entry which is preliminary data.</text>
</comment>
<feature type="non-terminal residue" evidence="1">
    <location>
        <position position="1"/>
    </location>
</feature>